<name>A0ABX0IUU1_9FLAO</name>
<dbReference type="InterPro" id="IPR004785">
    <property type="entry name" value="RpiB"/>
</dbReference>
<dbReference type="Pfam" id="PF02502">
    <property type="entry name" value="LacAB_rpiB"/>
    <property type="match status" value="1"/>
</dbReference>
<keyword evidence="2 3" id="KW-0413">Isomerase</keyword>
<dbReference type="InterPro" id="IPR003500">
    <property type="entry name" value="RpiB_LacA_LacB"/>
</dbReference>
<dbReference type="PIRSF" id="PIRSF005384">
    <property type="entry name" value="RpiB_LacA_B"/>
    <property type="match status" value="1"/>
</dbReference>
<reference evidence="4" key="1">
    <citation type="submission" date="2019-05" db="EMBL/GenBank/DDBJ databases">
        <title>Flavobacterium profundi sp. nov., isolated from a deep-sea seamount.</title>
        <authorList>
            <person name="Zhang D.-C."/>
        </authorList>
    </citation>
    <scope>NUCLEOTIDE SEQUENCE [LARGE SCALE GENOMIC DNA]</scope>
    <source>
        <strain evidence="4">EC11</strain>
    </source>
</reference>
<evidence type="ECO:0000313" key="3">
    <source>
        <dbReference type="EMBL" id="NHN25584.1"/>
    </source>
</evidence>
<dbReference type="InterPro" id="IPR036569">
    <property type="entry name" value="RpiB_LacA_LacB_sf"/>
</dbReference>
<dbReference type="Gene3D" id="3.40.1400.10">
    <property type="entry name" value="Sugar-phosphate isomerase, RpiB/LacA/LacB"/>
    <property type="match status" value="1"/>
</dbReference>
<evidence type="ECO:0000256" key="1">
    <source>
        <dbReference type="ARBA" id="ARBA00008754"/>
    </source>
</evidence>
<dbReference type="NCBIfam" id="NF004051">
    <property type="entry name" value="PRK05571.1"/>
    <property type="match status" value="1"/>
</dbReference>
<dbReference type="PANTHER" id="PTHR30345:SF0">
    <property type="entry name" value="DNA DAMAGE-REPAIR_TOLERATION PROTEIN DRT102"/>
    <property type="match status" value="1"/>
</dbReference>
<dbReference type="RefSeq" id="WP_140961886.1">
    <property type="nucleotide sequence ID" value="NZ_VEVQ02000004.1"/>
</dbReference>
<dbReference type="PANTHER" id="PTHR30345">
    <property type="entry name" value="RIBOSE-5-PHOSPHATE ISOMERASE B"/>
    <property type="match status" value="1"/>
</dbReference>
<dbReference type="GO" id="GO:0004751">
    <property type="term" value="F:ribose-5-phosphate isomerase activity"/>
    <property type="evidence" value="ECO:0007669"/>
    <property type="project" value="UniProtKB-EC"/>
</dbReference>
<comment type="caution">
    <text evidence="3">The sequence shown here is derived from an EMBL/GenBank/DDBJ whole genome shotgun (WGS) entry which is preliminary data.</text>
</comment>
<dbReference type="EMBL" id="VEVQ02000004">
    <property type="protein sequence ID" value="NHN25584.1"/>
    <property type="molecule type" value="Genomic_DNA"/>
</dbReference>
<dbReference type="SUPFAM" id="SSF89623">
    <property type="entry name" value="Ribose/Galactose isomerase RpiB/AlsB"/>
    <property type="match status" value="1"/>
</dbReference>
<dbReference type="NCBIfam" id="TIGR01120">
    <property type="entry name" value="rpiB"/>
    <property type="match status" value="1"/>
</dbReference>
<evidence type="ECO:0000256" key="2">
    <source>
        <dbReference type="ARBA" id="ARBA00023235"/>
    </source>
</evidence>
<dbReference type="Proteomes" id="UP000817854">
    <property type="component" value="Unassembled WGS sequence"/>
</dbReference>
<protein>
    <submittedName>
        <fullName evidence="3">Ribose 5-phosphate isomerase B</fullName>
        <ecNumber evidence="3">5.3.1.6</ecNumber>
    </submittedName>
</protein>
<reference evidence="3 4" key="2">
    <citation type="submission" date="2019-05" db="EMBL/GenBank/DDBJ databases">
        <authorList>
            <person name="Lianzixin W."/>
        </authorList>
    </citation>
    <scope>NUCLEOTIDE SEQUENCE [LARGE SCALE GENOMIC DNA]</scope>
    <source>
        <strain evidence="3 4">EC11</strain>
    </source>
</reference>
<dbReference type="NCBIfam" id="TIGR00689">
    <property type="entry name" value="rpiB_lacA_lacB"/>
    <property type="match status" value="1"/>
</dbReference>
<comment type="similarity">
    <text evidence="1">Belongs to the LacAB/RpiB family.</text>
</comment>
<reference evidence="3 4" key="3">
    <citation type="submission" date="2020-02" db="EMBL/GenBank/DDBJ databases">
        <title>Flavobacterium profundi sp. nov., isolated from a deep-sea seamount.</title>
        <authorList>
            <person name="Zhang D.-C."/>
        </authorList>
    </citation>
    <scope>NUCLEOTIDE SEQUENCE [LARGE SCALE GENOMIC DNA]</scope>
    <source>
        <strain evidence="3 4">EC11</strain>
    </source>
</reference>
<organism evidence="3 4">
    <name type="scientific">Flavobacterium jejuense</name>
    <dbReference type="NCBI Taxonomy" id="1544455"/>
    <lineage>
        <taxon>Bacteria</taxon>
        <taxon>Pseudomonadati</taxon>
        <taxon>Bacteroidota</taxon>
        <taxon>Flavobacteriia</taxon>
        <taxon>Flavobacteriales</taxon>
        <taxon>Flavobacteriaceae</taxon>
        <taxon>Flavobacterium</taxon>
    </lineage>
</organism>
<evidence type="ECO:0000313" key="4">
    <source>
        <dbReference type="Proteomes" id="UP000817854"/>
    </source>
</evidence>
<dbReference type="EC" id="5.3.1.6" evidence="3"/>
<sequence>MKISIGNDHAGPNYKKAIVQFLEEQGHEIINHGTDTFESVDYPDFGHEVAYDIQIKNADLGIVICGSGNGIAMTANKHQDVRAALCWTKEIAELARLHNDANVISIPARFTSIEQAVQMVETFLTTPFEGGRHANRVNKIACQ</sequence>
<proteinExistence type="inferred from homology"/>
<gene>
    <name evidence="3" type="primary">rpiB</name>
    <name evidence="3" type="ORF">FIA58_007835</name>
</gene>
<keyword evidence="4" id="KW-1185">Reference proteome</keyword>
<accession>A0ABX0IUU1</accession>